<reference evidence="1 2" key="1">
    <citation type="journal article" date="2013" name="Genome Announc.">
        <title>Draft Genome Sequence of the Cellulolytic Bacterium Clostridium papyrosolvens C7 (ATCC 700395).</title>
        <authorList>
            <person name="Zepeda V."/>
            <person name="Dassa B."/>
            <person name="Borovok I."/>
            <person name="Lamed R."/>
            <person name="Bayer E.A."/>
            <person name="Cate J.H."/>
        </authorList>
    </citation>
    <scope>NUCLEOTIDE SEQUENCE [LARGE SCALE GENOMIC DNA]</scope>
    <source>
        <strain evidence="1 2">C7</strain>
    </source>
</reference>
<dbReference type="EMBL" id="ATAY01000094">
    <property type="protein sequence ID" value="EPR08120.1"/>
    <property type="molecule type" value="Genomic_DNA"/>
</dbReference>
<dbReference type="Proteomes" id="UP000016860">
    <property type="component" value="Unassembled WGS sequence"/>
</dbReference>
<organism evidence="1 2">
    <name type="scientific">Ruminiclostridium papyrosolvens C7</name>
    <dbReference type="NCBI Taxonomy" id="1330534"/>
    <lineage>
        <taxon>Bacteria</taxon>
        <taxon>Bacillati</taxon>
        <taxon>Bacillota</taxon>
        <taxon>Clostridia</taxon>
        <taxon>Eubacteriales</taxon>
        <taxon>Oscillospiraceae</taxon>
        <taxon>Ruminiclostridium</taxon>
    </lineage>
</organism>
<proteinExistence type="predicted"/>
<protein>
    <submittedName>
        <fullName evidence="1">Uncharacterized protein</fullName>
    </submittedName>
</protein>
<dbReference type="AlphaFoldDB" id="U4QX70"/>
<sequence length="131" mass="15929">MNKTLNDFTLMIYAEKTAQRFGITLPEIKLLLKYINKAIPRTIRIDNGEFQMWIDKYYIAYSRYDQEEVHYVYLTKTHIREERVSYRKARKERKNQVCLPNTIKSNFIKALCYMRQTKLGYYLDKDFFEIG</sequence>
<evidence type="ECO:0000313" key="2">
    <source>
        <dbReference type="Proteomes" id="UP000016860"/>
    </source>
</evidence>
<accession>U4QX70</accession>
<name>U4QX70_9FIRM</name>
<evidence type="ECO:0000313" key="1">
    <source>
        <dbReference type="EMBL" id="EPR08120.1"/>
    </source>
</evidence>
<gene>
    <name evidence="1" type="ORF">L323_18550</name>
</gene>
<dbReference type="STRING" id="1330534.L323_18550"/>
<comment type="caution">
    <text evidence="1">The sequence shown here is derived from an EMBL/GenBank/DDBJ whole genome shotgun (WGS) entry which is preliminary data.</text>
</comment>
<dbReference type="PATRIC" id="fig|1330534.3.peg.3681"/>
<dbReference type="RefSeq" id="WP_020817081.1">
    <property type="nucleotide sequence ID" value="NZ_ATAY01000094.1"/>
</dbReference>